<organism evidence="7 8">
    <name type="scientific">Araneus ventricosus</name>
    <name type="common">Orbweaver spider</name>
    <name type="synonym">Epeira ventricosa</name>
    <dbReference type="NCBI Taxonomy" id="182803"/>
    <lineage>
        <taxon>Eukaryota</taxon>
        <taxon>Metazoa</taxon>
        <taxon>Ecdysozoa</taxon>
        <taxon>Arthropoda</taxon>
        <taxon>Chelicerata</taxon>
        <taxon>Arachnida</taxon>
        <taxon>Araneae</taxon>
        <taxon>Araneomorphae</taxon>
        <taxon>Entelegynae</taxon>
        <taxon>Araneoidea</taxon>
        <taxon>Araneidae</taxon>
        <taxon>Araneus</taxon>
    </lineage>
</organism>
<evidence type="ECO:0000256" key="4">
    <source>
        <dbReference type="ARBA" id="ARBA00022777"/>
    </source>
</evidence>
<evidence type="ECO:0000256" key="1">
    <source>
        <dbReference type="ARBA" id="ARBA00022527"/>
    </source>
</evidence>
<keyword evidence="4 7" id="KW-0418">Kinase</keyword>
<accession>A0A4Y2WBS1</accession>
<dbReference type="PROSITE" id="PS50042">
    <property type="entry name" value="CNMP_BINDING_3"/>
    <property type="match status" value="1"/>
</dbReference>
<dbReference type="PANTHER" id="PTHR24353:SF147">
    <property type="entry name" value="CGMP-DEPENDENT SERINE_THREONIN PROTEIN KINASE-RELATED"/>
    <property type="match status" value="1"/>
</dbReference>
<dbReference type="InterPro" id="IPR014710">
    <property type="entry name" value="RmlC-like_jellyroll"/>
</dbReference>
<dbReference type="PROSITE" id="PS00889">
    <property type="entry name" value="CNMP_BINDING_2"/>
    <property type="match status" value="1"/>
</dbReference>
<keyword evidence="2" id="KW-0808">Transferase</keyword>
<evidence type="ECO:0000256" key="3">
    <source>
        <dbReference type="ARBA" id="ARBA00022741"/>
    </source>
</evidence>
<evidence type="ECO:0000256" key="5">
    <source>
        <dbReference type="ARBA" id="ARBA00022840"/>
    </source>
</evidence>
<dbReference type="Pfam" id="PF00027">
    <property type="entry name" value="cNMP_binding"/>
    <property type="match status" value="1"/>
</dbReference>
<evidence type="ECO:0000256" key="2">
    <source>
        <dbReference type="ARBA" id="ARBA00022679"/>
    </source>
</evidence>
<feature type="domain" description="Cyclic nucleotide-binding" evidence="6">
    <location>
        <begin position="1"/>
        <end position="59"/>
    </location>
</feature>
<evidence type="ECO:0000313" key="7">
    <source>
        <dbReference type="EMBL" id="GBO33477.1"/>
    </source>
</evidence>
<keyword evidence="3" id="KW-0547">Nucleotide-binding</keyword>
<protein>
    <submittedName>
        <fullName evidence="7">cGMP-dependent protein kinase, isozyme 1</fullName>
    </submittedName>
</protein>
<name>A0A4Y2WBS1_ARAVE</name>
<dbReference type="Proteomes" id="UP000499080">
    <property type="component" value="Unassembled WGS sequence"/>
</dbReference>
<dbReference type="EMBL" id="BGPR01057054">
    <property type="protein sequence ID" value="GBO33477.1"/>
    <property type="molecule type" value="Genomic_DNA"/>
</dbReference>
<keyword evidence="1" id="KW-0723">Serine/threonine-protein kinase</keyword>
<dbReference type="InterPro" id="IPR000595">
    <property type="entry name" value="cNMP-bd_dom"/>
</dbReference>
<keyword evidence="8" id="KW-1185">Reference proteome</keyword>
<dbReference type="Gene3D" id="2.60.120.10">
    <property type="entry name" value="Jelly Rolls"/>
    <property type="match status" value="1"/>
</dbReference>
<sequence length="147" mass="16742">MGPGKAFGELAILYNCTRTATVKAVSDALLWVLDRRAFQTIMMVTGIQRQEENINFLKSSIPYSVTLPKQAHFYEWPKRMMSVFRRPDLRSQRHKSLFTTKKIEPLLVSVVFRKSPSFPILALSFNSHRPPTGGAVNRPLHESPSIL</sequence>
<dbReference type="GO" id="GO:0005524">
    <property type="term" value="F:ATP binding"/>
    <property type="evidence" value="ECO:0007669"/>
    <property type="project" value="UniProtKB-KW"/>
</dbReference>
<dbReference type="AlphaFoldDB" id="A0A4Y2WBS1"/>
<dbReference type="InterPro" id="IPR018490">
    <property type="entry name" value="cNMP-bd_dom_sf"/>
</dbReference>
<reference evidence="7 8" key="1">
    <citation type="journal article" date="2019" name="Sci. Rep.">
        <title>Orb-weaving spider Araneus ventricosus genome elucidates the spidroin gene catalogue.</title>
        <authorList>
            <person name="Kono N."/>
            <person name="Nakamura H."/>
            <person name="Ohtoshi R."/>
            <person name="Moran D.A.P."/>
            <person name="Shinohara A."/>
            <person name="Yoshida Y."/>
            <person name="Fujiwara M."/>
            <person name="Mori M."/>
            <person name="Tomita M."/>
            <person name="Arakawa K."/>
        </authorList>
    </citation>
    <scope>NUCLEOTIDE SEQUENCE [LARGE SCALE GENOMIC DNA]</scope>
</reference>
<evidence type="ECO:0000259" key="6">
    <source>
        <dbReference type="PROSITE" id="PS50042"/>
    </source>
</evidence>
<dbReference type="OrthoDB" id="63267at2759"/>
<dbReference type="PANTHER" id="PTHR24353">
    <property type="entry name" value="CYCLIC NUCLEOTIDE-DEPENDENT PROTEIN KINASE"/>
    <property type="match status" value="1"/>
</dbReference>
<dbReference type="InterPro" id="IPR018488">
    <property type="entry name" value="cNMP-bd_CS"/>
</dbReference>
<keyword evidence="5" id="KW-0067">ATP-binding</keyword>
<evidence type="ECO:0000313" key="8">
    <source>
        <dbReference type="Proteomes" id="UP000499080"/>
    </source>
</evidence>
<dbReference type="CDD" id="cd00038">
    <property type="entry name" value="CAP_ED"/>
    <property type="match status" value="1"/>
</dbReference>
<comment type="caution">
    <text evidence="7">The sequence shown here is derived from an EMBL/GenBank/DDBJ whole genome shotgun (WGS) entry which is preliminary data.</text>
</comment>
<gene>
    <name evidence="7" type="primary">Pkg21D_2</name>
    <name evidence="7" type="ORF">AVEN_209251_1</name>
</gene>
<dbReference type="SUPFAM" id="SSF51206">
    <property type="entry name" value="cAMP-binding domain-like"/>
    <property type="match status" value="1"/>
</dbReference>
<proteinExistence type="predicted"/>
<dbReference type="GO" id="GO:0004674">
    <property type="term" value="F:protein serine/threonine kinase activity"/>
    <property type="evidence" value="ECO:0007669"/>
    <property type="project" value="UniProtKB-KW"/>
</dbReference>